<keyword evidence="3" id="KW-1185">Reference proteome</keyword>
<feature type="region of interest" description="Disordered" evidence="1">
    <location>
        <begin position="200"/>
        <end position="248"/>
    </location>
</feature>
<organism evidence="2 3">
    <name type="scientific">Vicia faba</name>
    <name type="common">Broad bean</name>
    <name type="synonym">Faba vulgaris</name>
    <dbReference type="NCBI Taxonomy" id="3906"/>
    <lineage>
        <taxon>Eukaryota</taxon>
        <taxon>Viridiplantae</taxon>
        <taxon>Streptophyta</taxon>
        <taxon>Embryophyta</taxon>
        <taxon>Tracheophyta</taxon>
        <taxon>Spermatophyta</taxon>
        <taxon>Magnoliopsida</taxon>
        <taxon>eudicotyledons</taxon>
        <taxon>Gunneridae</taxon>
        <taxon>Pentapetalae</taxon>
        <taxon>rosids</taxon>
        <taxon>fabids</taxon>
        <taxon>Fabales</taxon>
        <taxon>Fabaceae</taxon>
        <taxon>Papilionoideae</taxon>
        <taxon>50 kb inversion clade</taxon>
        <taxon>NPAAA clade</taxon>
        <taxon>Hologalegina</taxon>
        <taxon>IRL clade</taxon>
        <taxon>Fabeae</taxon>
        <taxon>Vicia</taxon>
    </lineage>
</organism>
<reference evidence="2 3" key="1">
    <citation type="submission" date="2023-01" db="EMBL/GenBank/DDBJ databases">
        <authorList>
            <person name="Kreplak J."/>
        </authorList>
    </citation>
    <scope>NUCLEOTIDE SEQUENCE [LARGE SCALE GENOMIC DNA]</scope>
</reference>
<evidence type="ECO:0000256" key="1">
    <source>
        <dbReference type="SAM" id="MobiDB-lite"/>
    </source>
</evidence>
<sequence length="248" mass="27686">MISMKEIAWTSLPNTMENLSCYHLRHKFQSWNQPAANAKKGCPPIDLYWDCPFNGNCYETGVSMSDTSQVSPAPLLWSVGASKGHLSMADIERMGTTSQDVLAHDNFQSPGKQTRSFCYVSDLLELEQKAKTLHKDIMKNWMWISREIESINEDHWIIGSLRGDQDSIHYMFREALKAVFDMDFGDVDFSKLNMGGGDDSLGFDTASDDDDDESDSEEEDTKEASSGIALDAKDTVNSNANEAPDTKA</sequence>
<accession>A0AAV0YIT9</accession>
<dbReference type="Proteomes" id="UP001157006">
    <property type="component" value="Unassembled WGS sequence"/>
</dbReference>
<proteinExistence type="predicted"/>
<dbReference type="AlphaFoldDB" id="A0AAV0YIT9"/>
<comment type="caution">
    <text evidence="2">The sequence shown here is derived from an EMBL/GenBank/DDBJ whole genome shotgun (WGS) entry which is preliminary data.</text>
</comment>
<protein>
    <submittedName>
        <fullName evidence="2">Uncharacterized protein</fullName>
    </submittedName>
</protein>
<evidence type="ECO:0000313" key="3">
    <source>
        <dbReference type="Proteomes" id="UP001157006"/>
    </source>
</evidence>
<name>A0AAV0YIT9_VICFA</name>
<dbReference type="EMBL" id="CATIWC010002334">
    <property type="protein sequence ID" value="CAI8584758.1"/>
    <property type="molecule type" value="Genomic_DNA"/>
</dbReference>
<evidence type="ECO:0000313" key="2">
    <source>
        <dbReference type="EMBL" id="CAI8584758.1"/>
    </source>
</evidence>
<feature type="compositionally biased region" description="Acidic residues" evidence="1">
    <location>
        <begin position="206"/>
        <end position="221"/>
    </location>
</feature>
<gene>
    <name evidence="2" type="ORF">VFH_U091440</name>
</gene>